<dbReference type="PRINTS" id="PR01415">
    <property type="entry name" value="ANKYRIN"/>
</dbReference>
<keyword evidence="8" id="KW-0539">Nucleus</keyword>
<feature type="domain" description="PARP alpha-helical" evidence="13">
    <location>
        <begin position="2160"/>
        <end position="2289"/>
    </location>
</feature>
<feature type="repeat" description="ANK" evidence="9">
    <location>
        <begin position="761"/>
        <end position="793"/>
    </location>
</feature>
<evidence type="ECO:0000313" key="15">
    <source>
        <dbReference type="EMBL" id="RMX49965.1"/>
    </source>
</evidence>
<evidence type="ECO:0000259" key="14">
    <source>
        <dbReference type="PROSITE" id="PS51977"/>
    </source>
</evidence>
<dbReference type="InterPro" id="IPR004102">
    <property type="entry name" value="Poly(ADP-ribose)pol_reg_dom"/>
</dbReference>
<dbReference type="Pfam" id="PF05406">
    <property type="entry name" value="WGR"/>
    <property type="match status" value="1"/>
</dbReference>
<dbReference type="Gene3D" id="3.90.228.10">
    <property type="match status" value="1"/>
</dbReference>
<feature type="region of interest" description="Disordered" evidence="11">
    <location>
        <begin position="221"/>
        <end position="314"/>
    </location>
</feature>
<evidence type="ECO:0000256" key="1">
    <source>
        <dbReference type="ARBA" id="ARBA00004123"/>
    </source>
</evidence>
<dbReference type="Pfam" id="PF13857">
    <property type="entry name" value="Ank_5"/>
    <property type="match status" value="1"/>
</dbReference>
<dbReference type="InterPro" id="IPR036930">
    <property type="entry name" value="WGR_dom_sf"/>
</dbReference>
<organism evidence="15 16">
    <name type="scientific">Pocillopora damicornis</name>
    <name type="common">Cauliflower coral</name>
    <name type="synonym">Millepora damicornis</name>
    <dbReference type="NCBI Taxonomy" id="46731"/>
    <lineage>
        <taxon>Eukaryota</taxon>
        <taxon>Metazoa</taxon>
        <taxon>Cnidaria</taxon>
        <taxon>Anthozoa</taxon>
        <taxon>Hexacorallia</taxon>
        <taxon>Scleractinia</taxon>
        <taxon>Astrocoeniina</taxon>
        <taxon>Pocilloporidae</taxon>
        <taxon>Pocillopora</taxon>
    </lineage>
</organism>
<evidence type="ECO:0000259" key="12">
    <source>
        <dbReference type="PROSITE" id="PS51059"/>
    </source>
</evidence>
<dbReference type="Gene3D" id="1.20.142.10">
    <property type="entry name" value="Poly(ADP-ribose) polymerase, regulatory domain"/>
    <property type="match status" value="1"/>
</dbReference>
<dbReference type="CDD" id="cd01437">
    <property type="entry name" value="parp_like"/>
    <property type="match status" value="1"/>
</dbReference>
<dbReference type="CDD" id="cd07997">
    <property type="entry name" value="WGR_PARP"/>
    <property type="match status" value="1"/>
</dbReference>
<sequence length="2525" mass="281710">MSLRNRLLKRQSSLAILVEQERETCESTSRPPSEIDQGTEDLDDAREIEEIPAPGESNIEDDGILPEDKGDLDDEGGDTDVPVSSEDENEPLAVSLASPLNKKTFSVYVREGQARAAEEDPPIRLSRRLMSIKRRGKALPMIDLTEEFEFNAGDFLTVRGEDNDFYVCRVLEDVPESASSFSVAWFNRVDDNVYEVSFDDVCHMDSVITRVAMSEFEPESLCGYDVESASDEEEGVEEEEGEPEEDEPPAKRTRRGSKAASTPTPQKKGRRGQKKTTPPPKKSPGQKRKSVQSKTKKEKKKKEVAEKKEKPRRAGVLIPNEDIELLEKDPTFETRDDVSLMPVKWATRAVLLNDMKMLKEVIDDRENVYSVHWPRSPEIQLGAIHYALLKQNHEALKLLLTDLKSLSTSEPYLPRKNEPTVSLDRMDTGTYNFYTFGHVVRDLYSSRGSRQGNNAFLEDETKFGGRGHDLSELLHFCFKKGVPLETVKVLMSEVCALERSTLHEAEQEGINCVWVAIRSGNRKVAGYFVDKGVDKFGFGFNFLHKEVLLNDNQELSKFRSQSVKKKPMENKVILPIHAACINPNEDYLKALLNSVPEYSVPDKDGFKPVHYAAACEGPGPLKVLLARGADPNDPGPKGLTPLMIACKHGREENVKELLASDNQADGDGDGDDEEESGAVVAPRIAIDIKNKHTVAAIHYAAKHGHLDIVKLVVTAGGNVDLQTGAARGNMSPLMLAAARGHLDTVKELVKLKASPDKRGKWKKTPLMYAVKNGHSPVAAYLLRLGVDPCAADTSGNTPVHYAAAYGWLHCLKMLIQAGGDPNAANQWKACTLYRVTPLAIALMKDQIPCADYLLSLENVDVNFPDDCGRTLLCQKLNCSTLNETLLQMVTFLVDKKGADVNKADIEQCSPLHYLAANSIFQSGNWDGDLGYTKPPLLKMNLADVSCKLAKLFVSAGADLNALNKEGQTPLMVAVLQNNFPLIETLLELGADGSVGKTNTNGSQVLHLQAEKADDIDLSELYPDATVTLSGNKWEQREQLQKHWKSLVMRASNEMIEKLIAGGAEVNCIRSDGLTPLMVALSESYMDQFSMLLDHEADPSIGLETTGRNVMHMLASECSEHDMRTYMKTILRKTRPENLNQMANAVDNNGFTPLLQACETVASSPPSKERIEFVKEFLKTLIDKFGCNVKARVGKINKASDAHLRDPETFGLKKDQGKQVESERKPSSWSDDDSNTVMDHDDDNSVDFSDDIDVDESDIDGNHFPSDGEKDVNPNEKDSAEDYGVTGLFSCLHFLVYESWNFYSFLELILGYVKGDQSLINSFDCHGRTPLHLAVKWGNTGAAKLMIEYGADVNIKSLNVKEDGLSTSLVLAARPANVSLVILQALLDAKADPNVVDDTGRTALSWAVTNQPDTNSTPLKLCKALLEAGAEVNTEDTKKRSPLHYSVNCTTGGFETLTEVEDLLIKYGANTVALDLHERIPLHYGFVKMGNRHTDYSMSDPISIVSLLCEAMAEQGKDVKAQVNHRDKFGQTPLHRAALRGATICALNLLQKGASLEIKDSDGNTALSLALRESHDGCAMMFMQSNAPASCSVIKPLTPQDWIDYEKEKEKCKWVWENVVDLKEPKPDIRTAFRVVVDNNWQGIAYLMLEVAGLDFVEAIQATLESNKLDLAWTLLRKQRKDASLQKLDKKDRNLLHLLAIHSAKLWTQVVEEIANYLVRRGVPADAVDSQGATPLHYAACNHNLAFCRFLWEHSPSSVDVADNDGVTPFAAVFSKTDTGIITLVEFFVSPSTCNVKNLDVCYKVRDNNEGDSGDTTTPLIEATVSLSEKVVVDLLRHGASVNFPKHNGRTAVMEAVRNNTVDMVKVLMFGTDDRTIWATKETTDVDLALQDEDGKSVIHHCVNNRKYGSAENVDLLRFLAGFDAPLALRDSEGHTPLYYAKRQGSGVMRKVLEELLREEEARKDTEEPMEVDSGFTFVTSSDNLWEGPTPDPKADAENMLQEAKRQEKPADDDDDDEVGVDPAFRMEGAGKVYVDPETNVPYNILMSKVDVKYGMFGLNNFYKMQIIYHKAKELWVLFNRWGRVGDNGQHQRTPYNDARMATAEFKKIFKSKTGNEWENKDEFQKKPKKYALVMPEKNPENKRQQVSEVLKPLELTKCPASRLSKELQSFMKNITDVALLKSSMDYGSFRLDLDYMPFGRLSNETIEKAREILREIKTIVDTIDRYNLEGTEEKFEKVAELSNTYYMLMPMARYTYERIKPLNEASDIETHLTALYNLTELALASKILLGAQHKTKEINPLDYVYKSLGCRIELLDPTSDECQLILEYIHNSRGCQSFEVNGIFRVSRSGEADRFESCGVPGNHRLLWHGTNTVNMIGILKQGLRIAPPEASRSGWSLGKGIYTSDSLDKSMGYVSRRRDGAAFVFLCEVALGNVKGVDDRDYYETAPEGFDSVLLASREVPDPSEDVTTPYGAVVPAGVRITQNKEIYNSHSEYVVYKESQVLIRYIVQLKTTRRNYQSYRYRF</sequence>
<evidence type="ECO:0000256" key="4">
    <source>
        <dbReference type="ARBA" id="ARBA00022695"/>
    </source>
</evidence>
<keyword evidence="16" id="KW-1185">Reference proteome</keyword>
<dbReference type="Pfam" id="PF00023">
    <property type="entry name" value="Ank"/>
    <property type="match status" value="3"/>
</dbReference>
<keyword evidence="6 10" id="KW-0520">NAD</keyword>
<keyword evidence="4" id="KW-0548">Nucleotidyltransferase</keyword>
<feature type="compositionally biased region" description="Acidic residues" evidence="11">
    <location>
        <begin position="37"/>
        <end position="47"/>
    </location>
</feature>
<evidence type="ECO:0000256" key="11">
    <source>
        <dbReference type="SAM" id="MobiDB-lite"/>
    </source>
</evidence>
<feature type="repeat" description="ANK" evidence="9">
    <location>
        <begin position="1325"/>
        <end position="1357"/>
    </location>
</feature>
<dbReference type="PROSITE" id="PS51059">
    <property type="entry name" value="PARP_CATALYTIC"/>
    <property type="match status" value="1"/>
</dbReference>
<dbReference type="PROSITE" id="PS50088">
    <property type="entry name" value="ANK_REPEAT"/>
    <property type="match status" value="8"/>
</dbReference>
<dbReference type="InterPro" id="IPR008893">
    <property type="entry name" value="WGR_domain"/>
</dbReference>
<feature type="compositionally biased region" description="Basic and acidic residues" evidence="11">
    <location>
        <begin position="1265"/>
        <end position="1276"/>
    </location>
</feature>
<dbReference type="EMBL" id="RCHS01002017">
    <property type="protein sequence ID" value="RMX49965.1"/>
    <property type="molecule type" value="Genomic_DNA"/>
</dbReference>
<dbReference type="GO" id="GO:0005634">
    <property type="term" value="C:nucleus"/>
    <property type="evidence" value="ECO:0007669"/>
    <property type="project" value="UniProtKB-SubCell"/>
</dbReference>
<dbReference type="PROSITE" id="PS51977">
    <property type="entry name" value="WGR"/>
    <property type="match status" value="1"/>
</dbReference>
<feature type="repeat" description="ANK" evidence="9">
    <location>
        <begin position="1398"/>
        <end position="1436"/>
    </location>
</feature>
<reference evidence="15 16" key="1">
    <citation type="journal article" date="2018" name="Sci. Rep.">
        <title>Comparative analysis of the Pocillopora damicornis genome highlights role of immune system in coral evolution.</title>
        <authorList>
            <person name="Cunning R."/>
            <person name="Bay R.A."/>
            <person name="Gillette P."/>
            <person name="Baker A.C."/>
            <person name="Traylor-Knowles N."/>
        </authorList>
    </citation>
    <scope>NUCLEOTIDE SEQUENCE [LARGE SCALE GENOMIC DNA]</scope>
    <source>
        <strain evidence="15">RSMAS</strain>
        <tissue evidence="15">Whole animal</tissue>
    </source>
</reference>
<dbReference type="InterPro" id="IPR036616">
    <property type="entry name" value="Poly(ADP-ribose)pol_reg_dom_sf"/>
</dbReference>
<accession>A0A3M6U8G5</accession>
<dbReference type="PROSITE" id="PS50297">
    <property type="entry name" value="ANK_REP_REGION"/>
    <property type="match status" value="6"/>
</dbReference>
<feature type="domain" description="WGR" evidence="14">
    <location>
        <begin position="2029"/>
        <end position="2130"/>
    </location>
</feature>
<dbReference type="Pfam" id="PF13606">
    <property type="entry name" value="Ank_3"/>
    <property type="match status" value="1"/>
</dbReference>
<dbReference type="EC" id="2.4.2.-" evidence="10"/>
<dbReference type="SUPFAM" id="SSF48403">
    <property type="entry name" value="Ankyrin repeat"/>
    <property type="match status" value="5"/>
</dbReference>
<evidence type="ECO:0000256" key="8">
    <source>
        <dbReference type="ARBA" id="ARBA00023242"/>
    </source>
</evidence>
<evidence type="ECO:0000313" key="16">
    <source>
        <dbReference type="Proteomes" id="UP000275408"/>
    </source>
</evidence>
<evidence type="ECO:0000256" key="10">
    <source>
        <dbReference type="RuleBase" id="RU362114"/>
    </source>
</evidence>
<keyword evidence="7 9" id="KW-0040">ANK repeat</keyword>
<protein>
    <recommendedName>
        <fullName evidence="10">Poly [ADP-ribose] polymerase</fullName>
        <shortName evidence="10">PARP</shortName>
        <ecNumber evidence="10">2.4.2.-</ecNumber>
    </recommendedName>
</protein>
<feature type="repeat" description="ANK" evidence="9">
    <location>
        <begin position="728"/>
        <end position="760"/>
    </location>
</feature>
<feature type="repeat" description="ANK" evidence="9">
    <location>
        <begin position="794"/>
        <end position="826"/>
    </location>
</feature>
<evidence type="ECO:0000256" key="2">
    <source>
        <dbReference type="ARBA" id="ARBA00022676"/>
    </source>
</evidence>
<feature type="compositionally biased region" description="Acidic residues" evidence="11">
    <location>
        <begin position="228"/>
        <end position="247"/>
    </location>
</feature>
<dbReference type="GO" id="GO:0003950">
    <property type="term" value="F:NAD+ poly-ADP-ribosyltransferase activity"/>
    <property type="evidence" value="ECO:0007669"/>
    <property type="project" value="UniProtKB-UniRule"/>
</dbReference>
<dbReference type="GO" id="GO:0016779">
    <property type="term" value="F:nucleotidyltransferase activity"/>
    <property type="evidence" value="ECO:0007669"/>
    <property type="project" value="UniProtKB-KW"/>
</dbReference>
<dbReference type="SMART" id="SM00248">
    <property type="entry name" value="ANK"/>
    <property type="match status" value="27"/>
</dbReference>
<feature type="repeat" description="ANK" evidence="9">
    <location>
        <begin position="1528"/>
        <end position="1560"/>
    </location>
</feature>
<keyword evidence="2 10" id="KW-0328">Glycosyltransferase</keyword>
<feature type="domain" description="PARP catalytic" evidence="12">
    <location>
        <begin position="2299"/>
        <end position="2520"/>
    </location>
</feature>
<gene>
    <name evidence="15" type="ORF">pdam_00013936</name>
</gene>
<dbReference type="Gene3D" id="1.25.40.20">
    <property type="entry name" value="Ankyrin repeat-containing domain"/>
    <property type="match status" value="9"/>
</dbReference>
<feature type="compositionally biased region" description="Acidic residues" evidence="11">
    <location>
        <begin position="1229"/>
        <end position="1258"/>
    </location>
</feature>
<dbReference type="STRING" id="46731.A0A3M6U8G5"/>
<feature type="repeat" description="ANK" evidence="9">
    <location>
        <begin position="965"/>
        <end position="997"/>
    </location>
</feature>
<dbReference type="SMART" id="SM00773">
    <property type="entry name" value="WGR"/>
    <property type="match status" value="1"/>
</dbReference>
<name>A0A3M6U8G5_POCDA</name>
<dbReference type="PANTHER" id="PTHR24123:SF33">
    <property type="entry name" value="PROTEIN HOS4"/>
    <property type="match status" value="1"/>
</dbReference>
<dbReference type="Pfam" id="PF00644">
    <property type="entry name" value="PARP"/>
    <property type="match status" value="1"/>
</dbReference>
<dbReference type="InterPro" id="IPR036770">
    <property type="entry name" value="Ankyrin_rpt-contain_sf"/>
</dbReference>
<dbReference type="PROSITE" id="PS51060">
    <property type="entry name" value="PARP_ALPHA_HD"/>
    <property type="match status" value="1"/>
</dbReference>
<evidence type="ECO:0000259" key="13">
    <source>
        <dbReference type="PROSITE" id="PS51060"/>
    </source>
</evidence>
<feature type="compositionally biased region" description="Acidic residues" evidence="11">
    <location>
        <begin position="58"/>
        <end position="78"/>
    </location>
</feature>
<keyword evidence="5" id="KW-0677">Repeat</keyword>
<dbReference type="SUPFAM" id="SSF56399">
    <property type="entry name" value="ADP-ribosylation"/>
    <property type="match status" value="1"/>
</dbReference>
<evidence type="ECO:0000256" key="9">
    <source>
        <dbReference type="PROSITE-ProRule" id="PRU00023"/>
    </source>
</evidence>
<feature type="compositionally biased region" description="Basic and acidic residues" evidence="11">
    <location>
        <begin position="1992"/>
        <end position="2009"/>
    </location>
</feature>
<feature type="compositionally biased region" description="Acidic residues" evidence="11">
    <location>
        <begin position="2010"/>
        <end position="2019"/>
    </location>
</feature>
<dbReference type="PANTHER" id="PTHR24123">
    <property type="entry name" value="ANKYRIN REPEAT-CONTAINING"/>
    <property type="match status" value="1"/>
</dbReference>
<dbReference type="InterPro" id="IPR002110">
    <property type="entry name" value="Ankyrin_rpt"/>
</dbReference>
<dbReference type="Gene3D" id="2.20.140.10">
    <property type="entry name" value="WGR domain"/>
    <property type="match status" value="1"/>
</dbReference>
<dbReference type="SUPFAM" id="SSF142921">
    <property type="entry name" value="WGR domain-like"/>
    <property type="match status" value="1"/>
</dbReference>
<feature type="compositionally biased region" description="Basic and acidic residues" evidence="11">
    <location>
        <begin position="1206"/>
        <end position="1225"/>
    </location>
</feature>
<feature type="compositionally biased region" description="Basic residues" evidence="11">
    <location>
        <begin position="284"/>
        <end position="300"/>
    </location>
</feature>
<dbReference type="OrthoDB" id="5967150at2759"/>
<evidence type="ECO:0000256" key="5">
    <source>
        <dbReference type="ARBA" id="ARBA00022737"/>
    </source>
</evidence>
<dbReference type="Pfam" id="PF02877">
    <property type="entry name" value="PARP_reg"/>
    <property type="match status" value="1"/>
</dbReference>
<comment type="subcellular location">
    <subcellularLocation>
        <location evidence="1">Nucleus</location>
    </subcellularLocation>
</comment>
<proteinExistence type="predicted"/>
<dbReference type="InterPro" id="IPR012317">
    <property type="entry name" value="Poly(ADP-ribose)pol_cat_dom"/>
</dbReference>
<dbReference type="Proteomes" id="UP000275408">
    <property type="component" value="Unassembled WGS sequence"/>
</dbReference>
<dbReference type="SUPFAM" id="SSF47587">
    <property type="entry name" value="Domain of poly(ADP-ribose) polymerase"/>
    <property type="match status" value="1"/>
</dbReference>
<evidence type="ECO:0000256" key="6">
    <source>
        <dbReference type="ARBA" id="ARBA00023027"/>
    </source>
</evidence>
<comment type="caution">
    <text evidence="15">The sequence shown here is derived from an EMBL/GenBank/DDBJ whole genome shotgun (WGS) entry which is preliminary data.</text>
</comment>
<feature type="region of interest" description="Disordered" evidence="11">
    <location>
        <begin position="1982"/>
        <end position="2020"/>
    </location>
</feature>
<feature type="region of interest" description="Disordered" evidence="11">
    <location>
        <begin position="1206"/>
        <end position="1276"/>
    </location>
</feature>
<evidence type="ECO:0000256" key="7">
    <source>
        <dbReference type="ARBA" id="ARBA00023043"/>
    </source>
</evidence>
<feature type="repeat" description="ANK" evidence="9">
    <location>
        <begin position="692"/>
        <end position="724"/>
    </location>
</feature>
<evidence type="ECO:0000256" key="3">
    <source>
        <dbReference type="ARBA" id="ARBA00022679"/>
    </source>
</evidence>
<dbReference type="Pfam" id="PF12796">
    <property type="entry name" value="Ank_2"/>
    <property type="match status" value="3"/>
</dbReference>
<dbReference type="InterPro" id="IPR051165">
    <property type="entry name" value="Multifunctional_ANK_Repeat"/>
</dbReference>
<keyword evidence="3 10" id="KW-0808">Transferase</keyword>
<feature type="region of interest" description="Disordered" evidence="11">
    <location>
        <begin position="19"/>
        <end position="91"/>
    </location>
</feature>